<dbReference type="InterPro" id="IPR011009">
    <property type="entry name" value="Kinase-like_dom_sf"/>
</dbReference>
<organism evidence="14 15">
    <name type="scientific">Entamoeba invadens IP1</name>
    <dbReference type="NCBI Taxonomy" id="370355"/>
    <lineage>
        <taxon>Eukaryota</taxon>
        <taxon>Amoebozoa</taxon>
        <taxon>Evosea</taxon>
        <taxon>Archamoebae</taxon>
        <taxon>Mastigamoebida</taxon>
        <taxon>Entamoebidae</taxon>
        <taxon>Entamoeba</taxon>
    </lineage>
</organism>
<dbReference type="Proteomes" id="UP000014680">
    <property type="component" value="Unassembled WGS sequence"/>
</dbReference>
<keyword evidence="15" id="KW-1185">Reference proteome</keyword>
<dbReference type="PANTHER" id="PTHR13954">
    <property type="entry name" value="IRE1-RELATED"/>
    <property type="match status" value="1"/>
</dbReference>
<evidence type="ECO:0000256" key="2">
    <source>
        <dbReference type="ARBA" id="ARBA00022527"/>
    </source>
</evidence>
<dbReference type="GO" id="GO:0005524">
    <property type="term" value="F:ATP binding"/>
    <property type="evidence" value="ECO:0007669"/>
    <property type="project" value="UniProtKB-KW"/>
</dbReference>
<keyword evidence="2" id="KW-0723">Serine/threonine-protein kinase</keyword>
<dbReference type="Gene3D" id="1.10.510.10">
    <property type="entry name" value="Transferase(Phosphotransferase) domain 1"/>
    <property type="match status" value="1"/>
</dbReference>
<dbReference type="GO" id="GO:0004521">
    <property type="term" value="F:RNA endonuclease activity"/>
    <property type="evidence" value="ECO:0007669"/>
    <property type="project" value="InterPro"/>
</dbReference>
<evidence type="ECO:0000256" key="5">
    <source>
        <dbReference type="ARBA" id="ARBA00022741"/>
    </source>
</evidence>
<evidence type="ECO:0000256" key="10">
    <source>
        <dbReference type="ARBA" id="ARBA00048679"/>
    </source>
</evidence>
<evidence type="ECO:0000259" key="13">
    <source>
        <dbReference type="PROSITE" id="PS51392"/>
    </source>
</evidence>
<dbReference type="GO" id="GO:0004674">
    <property type="term" value="F:protein serine/threonine kinase activity"/>
    <property type="evidence" value="ECO:0007669"/>
    <property type="project" value="UniProtKB-KW"/>
</dbReference>
<dbReference type="GO" id="GO:1990604">
    <property type="term" value="C:IRE1-TRAF2-ASK1 complex"/>
    <property type="evidence" value="ECO:0007669"/>
    <property type="project" value="TreeGrafter"/>
</dbReference>
<dbReference type="Gene3D" id="1.20.1440.180">
    <property type="entry name" value="KEN domain"/>
    <property type="match status" value="1"/>
</dbReference>
<dbReference type="InterPro" id="IPR010513">
    <property type="entry name" value="KEN_dom"/>
</dbReference>
<dbReference type="InterPro" id="IPR000719">
    <property type="entry name" value="Prot_kinase_dom"/>
</dbReference>
<name>L7FLV6_ENTIV</name>
<evidence type="ECO:0000313" key="14">
    <source>
        <dbReference type="EMBL" id="ELP84838.1"/>
    </source>
</evidence>
<comment type="catalytic activity">
    <reaction evidence="9">
        <text>L-threonyl-[protein] + ATP = O-phospho-L-threonyl-[protein] + ADP + H(+)</text>
        <dbReference type="Rhea" id="RHEA:46608"/>
        <dbReference type="Rhea" id="RHEA-COMP:11060"/>
        <dbReference type="Rhea" id="RHEA-COMP:11605"/>
        <dbReference type="ChEBI" id="CHEBI:15378"/>
        <dbReference type="ChEBI" id="CHEBI:30013"/>
        <dbReference type="ChEBI" id="CHEBI:30616"/>
        <dbReference type="ChEBI" id="CHEBI:61977"/>
        <dbReference type="ChEBI" id="CHEBI:456216"/>
        <dbReference type="EC" id="2.7.11.1"/>
    </reaction>
</comment>
<proteinExistence type="predicted"/>
<dbReference type="Pfam" id="PF00069">
    <property type="entry name" value="Pkinase"/>
    <property type="match status" value="1"/>
</dbReference>
<evidence type="ECO:0000259" key="12">
    <source>
        <dbReference type="PROSITE" id="PS50011"/>
    </source>
</evidence>
<feature type="domain" description="Protein kinase" evidence="12">
    <location>
        <begin position="98"/>
        <end position="361"/>
    </location>
</feature>
<dbReference type="KEGG" id="eiv:EIN_283840"/>
<dbReference type="GO" id="GO:0036498">
    <property type="term" value="P:IRE1-mediated unfolded protein response"/>
    <property type="evidence" value="ECO:0007669"/>
    <property type="project" value="TreeGrafter"/>
</dbReference>
<evidence type="ECO:0000256" key="3">
    <source>
        <dbReference type="ARBA" id="ARBA00022679"/>
    </source>
</evidence>
<dbReference type="RefSeq" id="XP_004184184.1">
    <property type="nucleotide sequence ID" value="XM_004184136.1"/>
</dbReference>
<dbReference type="PROSITE" id="PS00108">
    <property type="entry name" value="PROTEIN_KINASE_ST"/>
    <property type="match status" value="1"/>
</dbReference>
<sequence length="491" mass="57197">MLFTTEIKERDYKGQGTDKNSGDFIMSFNPIQRMESGVMNNETLFILILSFTTVLLGFIVIVMLIYINYIQRKMPSSVPGTPQKAVPKDMNYIGEQFSCSKKVLGHGSLGTVVFEGTALKRKVAVKRMVKEFFGLAENEIKIINMTDERPHLVRYYGSFSDDNFVYLAITYCPYTLDDYLERLEKEEVDMEKKRGKMILNEERIRLMKECAIGIYHLHKLGIVHRDIKPFNVLVDAENGIRITDFGLAKKLDPQSSSFSNSTTKGSVGWQAPEMLNETKRLSKAVDIFTLGCLFYYIGCRKHPYGEPLVRQNNILKGTPVKMEIENNNVYMSEFIQCFHAMNSYEPSQRLTIEKVLSQPLFWSFKKRLDFLQKASDLMIIDKNVMVSRRLDNAGIVIHWDRDLSPLIIENNTKFRYYDFNRTIDLLRLIRNQSHHYYTLQQDEKDLYKSYPDGFYQYYQSKFPSLCVVVYSTVLEFYADNPVFADFFEPNM</sequence>
<keyword evidence="11" id="KW-1133">Transmembrane helix</keyword>
<evidence type="ECO:0000256" key="11">
    <source>
        <dbReference type="SAM" id="Phobius"/>
    </source>
</evidence>
<evidence type="ECO:0000313" key="15">
    <source>
        <dbReference type="Proteomes" id="UP000014680"/>
    </source>
</evidence>
<dbReference type="OrthoDB" id="63989at2759"/>
<dbReference type="EMBL" id="KB207106">
    <property type="protein sequence ID" value="ELP84838.1"/>
    <property type="molecule type" value="Genomic_DNA"/>
</dbReference>
<keyword evidence="5" id="KW-0547">Nucleotide-binding</keyword>
<keyword evidence="4" id="KW-0732">Signal</keyword>
<evidence type="ECO:0000256" key="4">
    <source>
        <dbReference type="ARBA" id="ARBA00022729"/>
    </source>
</evidence>
<evidence type="ECO:0000256" key="1">
    <source>
        <dbReference type="ARBA" id="ARBA00012513"/>
    </source>
</evidence>
<gene>
    <name evidence="14" type="ORF">EIN_283840</name>
</gene>
<dbReference type="PANTHER" id="PTHR13954:SF6">
    <property type="entry name" value="NON-SPECIFIC SERINE_THREONINE PROTEIN KINASE"/>
    <property type="match status" value="1"/>
</dbReference>
<dbReference type="GO" id="GO:0106310">
    <property type="term" value="F:protein serine kinase activity"/>
    <property type="evidence" value="ECO:0007669"/>
    <property type="project" value="RHEA"/>
</dbReference>
<feature type="transmembrane region" description="Helical" evidence="11">
    <location>
        <begin position="44"/>
        <end position="67"/>
    </location>
</feature>
<dbReference type="FunFam" id="3.30.200.20:FF:000077">
    <property type="entry name" value="Putative Serine/threonine-protein kinase/endoribonuclease IRE1"/>
    <property type="match status" value="1"/>
</dbReference>
<evidence type="ECO:0000256" key="9">
    <source>
        <dbReference type="ARBA" id="ARBA00047899"/>
    </source>
</evidence>
<feature type="domain" description="KEN" evidence="13">
    <location>
        <begin position="364"/>
        <end position="489"/>
    </location>
</feature>
<keyword evidence="11" id="KW-0472">Membrane</keyword>
<keyword evidence="11" id="KW-0812">Transmembrane</keyword>
<dbReference type="GeneID" id="14883858"/>
<keyword evidence="8" id="KW-0175">Coiled coil</keyword>
<dbReference type="EC" id="2.7.11.1" evidence="1"/>
<dbReference type="Pfam" id="PF06479">
    <property type="entry name" value="Ribonuc_2-5A"/>
    <property type="match status" value="1"/>
</dbReference>
<dbReference type="PROSITE" id="PS50011">
    <property type="entry name" value="PROTEIN_KINASE_DOM"/>
    <property type="match status" value="1"/>
</dbReference>
<evidence type="ECO:0000256" key="7">
    <source>
        <dbReference type="ARBA" id="ARBA00022840"/>
    </source>
</evidence>
<dbReference type="OMA" id="MEIYAFI"/>
<dbReference type="InterPro" id="IPR038357">
    <property type="entry name" value="KEN_sf"/>
</dbReference>
<evidence type="ECO:0000256" key="6">
    <source>
        <dbReference type="ARBA" id="ARBA00022777"/>
    </source>
</evidence>
<keyword evidence="6 14" id="KW-0418">Kinase</keyword>
<keyword evidence="7" id="KW-0067">ATP-binding</keyword>
<protein>
    <recommendedName>
        <fullName evidence="1">non-specific serine/threonine protein kinase</fullName>
        <ecNumber evidence="1">2.7.11.1</ecNumber>
    </recommendedName>
</protein>
<dbReference type="InterPro" id="IPR045133">
    <property type="entry name" value="IRE1/2-like"/>
</dbReference>
<dbReference type="SMART" id="SM00220">
    <property type="entry name" value="S_TKc"/>
    <property type="match status" value="1"/>
</dbReference>
<dbReference type="Gene3D" id="3.30.200.20">
    <property type="entry name" value="Phosphorylase Kinase, domain 1"/>
    <property type="match status" value="1"/>
</dbReference>
<dbReference type="GO" id="GO:0006397">
    <property type="term" value="P:mRNA processing"/>
    <property type="evidence" value="ECO:0007669"/>
    <property type="project" value="InterPro"/>
</dbReference>
<accession>L7FLV6</accession>
<keyword evidence="3 14" id="KW-0808">Transferase</keyword>
<dbReference type="SUPFAM" id="SSF56112">
    <property type="entry name" value="Protein kinase-like (PK-like)"/>
    <property type="match status" value="1"/>
</dbReference>
<dbReference type="PROSITE" id="PS51392">
    <property type="entry name" value="KEN"/>
    <property type="match status" value="1"/>
</dbReference>
<dbReference type="AlphaFoldDB" id="L7FLV6"/>
<reference evidence="14 15" key="1">
    <citation type="submission" date="2012-10" db="EMBL/GenBank/DDBJ databases">
        <authorList>
            <person name="Zafar N."/>
            <person name="Inman J."/>
            <person name="Hall N."/>
            <person name="Lorenzi H."/>
            <person name="Caler E."/>
        </authorList>
    </citation>
    <scope>NUCLEOTIDE SEQUENCE [LARGE SCALE GENOMIC DNA]</scope>
    <source>
        <strain evidence="14 15">IP1</strain>
    </source>
</reference>
<dbReference type="VEuPathDB" id="AmoebaDB:EIN_283840"/>
<evidence type="ECO:0000256" key="8">
    <source>
        <dbReference type="ARBA" id="ARBA00023054"/>
    </source>
</evidence>
<dbReference type="GO" id="GO:0051082">
    <property type="term" value="F:unfolded protein binding"/>
    <property type="evidence" value="ECO:0007669"/>
    <property type="project" value="TreeGrafter"/>
</dbReference>
<comment type="catalytic activity">
    <reaction evidence="10">
        <text>L-seryl-[protein] + ATP = O-phospho-L-seryl-[protein] + ADP + H(+)</text>
        <dbReference type="Rhea" id="RHEA:17989"/>
        <dbReference type="Rhea" id="RHEA-COMP:9863"/>
        <dbReference type="Rhea" id="RHEA-COMP:11604"/>
        <dbReference type="ChEBI" id="CHEBI:15378"/>
        <dbReference type="ChEBI" id="CHEBI:29999"/>
        <dbReference type="ChEBI" id="CHEBI:30616"/>
        <dbReference type="ChEBI" id="CHEBI:83421"/>
        <dbReference type="ChEBI" id="CHEBI:456216"/>
        <dbReference type="EC" id="2.7.11.1"/>
    </reaction>
</comment>
<dbReference type="InterPro" id="IPR008271">
    <property type="entry name" value="Ser/Thr_kinase_AS"/>
</dbReference>